<reference evidence="5" key="1">
    <citation type="submission" date="2021-12" db="EMBL/GenBank/DDBJ databases">
        <authorList>
            <person name="King R."/>
        </authorList>
    </citation>
    <scope>NUCLEOTIDE SEQUENCE</scope>
</reference>
<evidence type="ECO:0000259" key="4">
    <source>
        <dbReference type="Pfam" id="PF01826"/>
    </source>
</evidence>
<keyword evidence="2" id="KW-1015">Disulfide bond</keyword>
<keyword evidence="3" id="KW-0732">Signal</keyword>
<protein>
    <recommendedName>
        <fullName evidence="4">TIL domain-containing protein</fullName>
    </recommendedName>
</protein>
<feature type="domain" description="TIL" evidence="4">
    <location>
        <begin position="221"/>
        <end position="284"/>
    </location>
</feature>
<dbReference type="CDD" id="cd19941">
    <property type="entry name" value="TIL"/>
    <property type="match status" value="2"/>
</dbReference>
<dbReference type="Pfam" id="PF01826">
    <property type="entry name" value="TIL"/>
    <property type="match status" value="2"/>
</dbReference>
<proteinExistence type="predicted"/>
<dbReference type="Proteomes" id="UP001154114">
    <property type="component" value="Chromosome 8"/>
</dbReference>
<evidence type="ECO:0000256" key="2">
    <source>
        <dbReference type="ARBA" id="ARBA00023157"/>
    </source>
</evidence>
<dbReference type="EMBL" id="LR824011">
    <property type="protein sequence ID" value="CAD0198478.1"/>
    <property type="molecule type" value="Genomic_DNA"/>
</dbReference>
<dbReference type="FunFam" id="2.10.25.10:FF:000674">
    <property type="entry name" value="Mucin-2"/>
    <property type="match status" value="2"/>
</dbReference>
<evidence type="ECO:0000256" key="1">
    <source>
        <dbReference type="ARBA" id="ARBA00022690"/>
    </source>
</evidence>
<gene>
    <name evidence="5" type="ORF">CINC_LOCUS12751</name>
</gene>
<feature type="signal peptide" evidence="3">
    <location>
        <begin position="1"/>
        <end position="16"/>
    </location>
</feature>
<evidence type="ECO:0000313" key="6">
    <source>
        <dbReference type="Proteomes" id="UP001154114"/>
    </source>
</evidence>
<accession>A0A9N8L0W4</accession>
<sequence>MIRLLIVLVSCYTVMCRQVHNNDTESANCRPDEEFKWIYPCPGEDTCKDRDQKFECPAEEQTAEAHCVCKEGLFRAEDGSCYTNKQCNKWKCPGDHEYYECGGVCDNVCDALHLENKTNCSIQDFFNPYNCFPKCYCEDGYARDDQGNCIPIEKCGGCRPDEVYKSINTCPGEDTCKNRDDGLVCFEDFPSVESKCVCKEGLYRAEDGSCYTNEQCNKWKCPGDHEHFECDTECDNVCATLDRQNKTNCPIRRFKYFNICSPKCYCDDGYARDDQGNCIPIEECGLFSTTEITEEVVTESDSDNEIQLEY</sequence>
<evidence type="ECO:0000313" key="5">
    <source>
        <dbReference type="EMBL" id="CAD0198478.1"/>
    </source>
</evidence>
<dbReference type="InterPro" id="IPR036084">
    <property type="entry name" value="Ser_inhib-like_sf"/>
</dbReference>
<dbReference type="PANTHER" id="PTHR23259">
    <property type="entry name" value="RIDDLE"/>
    <property type="match status" value="1"/>
</dbReference>
<keyword evidence="1" id="KW-0646">Protease inhibitor</keyword>
<keyword evidence="6" id="KW-1185">Reference proteome</keyword>
<feature type="domain" description="TIL" evidence="4">
    <location>
        <begin position="92"/>
        <end position="155"/>
    </location>
</feature>
<dbReference type="SUPFAM" id="SSF57567">
    <property type="entry name" value="Serine protease inhibitors"/>
    <property type="match status" value="4"/>
</dbReference>
<dbReference type="OrthoDB" id="6236007at2759"/>
<dbReference type="InterPro" id="IPR051368">
    <property type="entry name" value="SerProtInhib-TIL_Domain"/>
</dbReference>
<dbReference type="PANTHER" id="PTHR23259:SF82">
    <property type="entry name" value="SERINE PROTEASE INHIBITOR 1 PROTEIN"/>
    <property type="match status" value="1"/>
</dbReference>
<organism evidence="5 6">
    <name type="scientific">Chrysodeixis includens</name>
    <name type="common">Soybean looper</name>
    <name type="synonym">Pseudoplusia includens</name>
    <dbReference type="NCBI Taxonomy" id="689277"/>
    <lineage>
        <taxon>Eukaryota</taxon>
        <taxon>Metazoa</taxon>
        <taxon>Ecdysozoa</taxon>
        <taxon>Arthropoda</taxon>
        <taxon>Hexapoda</taxon>
        <taxon>Insecta</taxon>
        <taxon>Pterygota</taxon>
        <taxon>Neoptera</taxon>
        <taxon>Endopterygota</taxon>
        <taxon>Lepidoptera</taxon>
        <taxon>Glossata</taxon>
        <taxon>Ditrysia</taxon>
        <taxon>Noctuoidea</taxon>
        <taxon>Noctuidae</taxon>
        <taxon>Plusiinae</taxon>
        <taxon>Chrysodeixis</taxon>
    </lineage>
</organism>
<dbReference type="InterPro" id="IPR002919">
    <property type="entry name" value="TIL_dom"/>
</dbReference>
<feature type="chain" id="PRO_5040447688" description="TIL domain-containing protein" evidence="3">
    <location>
        <begin position="17"/>
        <end position="310"/>
    </location>
</feature>
<evidence type="ECO:0000256" key="3">
    <source>
        <dbReference type="SAM" id="SignalP"/>
    </source>
</evidence>
<dbReference type="GO" id="GO:0030414">
    <property type="term" value="F:peptidase inhibitor activity"/>
    <property type="evidence" value="ECO:0007669"/>
    <property type="project" value="UniProtKB-KW"/>
</dbReference>
<name>A0A9N8L0W4_CHRIL</name>
<dbReference type="Gene3D" id="2.10.25.10">
    <property type="entry name" value="Laminin"/>
    <property type="match status" value="4"/>
</dbReference>
<dbReference type="AlphaFoldDB" id="A0A9N8L0W4"/>